<dbReference type="InterPro" id="IPR014780">
    <property type="entry name" value="tRNA_psdUridine_synth_TruB"/>
</dbReference>
<proteinExistence type="inferred from homology"/>
<evidence type="ECO:0000256" key="4">
    <source>
        <dbReference type="ARBA" id="ARBA00023235"/>
    </source>
</evidence>
<keyword evidence="3 5" id="KW-0819">tRNA processing</keyword>
<dbReference type="EC" id="5.4.99.25" evidence="5"/>
<dbReference type="GO" id="GO:1990481">
    <property type="term" value="P:mRNA pseudouridine synthesis"/>
    <property type="evidence" value="ECO:0007669"/>
    <property type="project" value="TreeGrafter"/>
</dbReference>
<dbReference type="CDD" id="cd02573">
    <property type="entry name" value="PseudoU_synth_EcTruB"/>
    <property type="match status" value="1"/>
</dbReference>
<accession>A0A2U2XB23</accession>
<keyword evidence="4 5" id="KW-0413">Isomerase</keyword>
<dbReference type="EMBL" id="QFRJ01000009">
    <property type="protein sequence ID" value="PWH84963.1"/>
    <property type="molecule type" value="Genomic_DNA"/>
</dbReference>
<dbReference type="Proteomes" id="UP000245370">
    <property type="component" value="Unassembled WGS sequence"/>
</dbReference>
<evidence type="ECO:0000256" key="5">
    <source>
        <dbReference type="HAMAP-Rule" id="MF_01080"/>
    </source>
</evidence>
<dbReference type="HAMAP" id="MF_01080">
    <property type="entry name" value="TruB_bact"/>
    <property type="match status" value="1"/>
</dbReference>
<dbReference type="Pfam" id="PF01509">
    <property type="entry name" value="TruB_N"/>
    <property type="match status" value="1"/>
</dbReference>
<dbReference type="PANTHER" id="PTHR13767:SF2">
    <property type="entry name" value="PSEUDOURIDYLATE SYNTHASE TRUB1"/>
    <property type="match status" value="1"/>
</dbReference>
<evidence type="ECO:0000256" key="3">
    <source>
        <dbReference type="ARBA" id="ARBA00022694"/>
    </source>
</evidence>
<dbReference type="RefSeq" id="WP_109359926.1">
    <property type="nucleotide sequence ID" value="NZ_QFRJ01000009.1"/>
</dbReference>
<protein>
    <recommendedName>
        <fullName evidence="5">tRNA pseudouridine synthase B</fullName>
        <ecNumber evidence="5">5.4.99.25</ecNumber>
    </recommendedName>
    <alternativeName>
        <fullName evidence="5">tRNA pseudouridine(55) synthase</fullName>
        <shortName evidence="5">Psi55 synthase</shortName>
    </alternativeName>
    <alternativeName>
        <fullName evidence="5">tRNA pseudouridylate synthase</fullName>
    </alternativeName>
    <alternativeName>
        <fullName evidence="5">tRNA-uridine isomerase</fullName>
    </alternativeName>
</protein>
<dbReference type="OrthoDB" id="9802309at2"/>
<feature type="domain" description="Pseudouridine synthase II N-terminal" evidence="6">
    <location>
        <begin position="41"/>
        <end position="186"/>
    </location>
</feature>
<comment type="catalytic activity">
    <reaction evidence="1 5">
        <text>uridine(55) in tRNA = pseudouridine(55) in tRNA</text>
        <dbReference type="Rhea" id="RHEA:42532"/>
        <dbReference type="Rhea" id="RHEA-COMP:10101"/>
        <dbReference type="Rhea" id="RHEA-COMP:10102"/>
        <dbReference type="ChEBI" id="CHEBI:65314"/>
        <dbReference type="ChEBI" id="CHEBI:65315"/>
        <dbReference type="EC" id="5.4.99.25"/>
    </reaction>
</comment>
<reference evidence="7 8" key="1">
    <citation type="submission" date="2018-05" db="EMBL/GenBank/DDBJ databases">
        <title>Brumimicrobium oceani sp. nov., isolated from coastal sediment.</title>
        <authorList>
            <person name="Kou Y."/>
        </authorList>
    </citation>
    <scope>NUCLEOTIDE SEQUENCE [LARGE SCALE GENOMIC DNA]</scope>
    <source>
        <strain evidence="7 8">C305</strain>
    </source>
</reference>
<dbReference type="GO" id="GO:0003723">
    <property type="term" value="F:RNA binding"/>
    <property type="evidence" value="ECO:0007669"/>
    <property type="project" value="InterPro"/>
</dbReference>
<dbReference type="NCBIfam" id="TIGR00431">
    <property type="entry name" value="TruB"/>
    <property type="match status" value="1"/>
</dbReference>
<comment type="function">
    <text evidence="5">Responsible for synthesis of pseudouridine from uracil-55 in the psi GC loop of transfer RNAs.</text>
</comment>
<dbReference type="GO" id="GO:0031119">
    <property type="term" value="P:tRNA pseudouridine synthesis"/>
    <property type="evidence" value="ECO:0007669"/>
    <property type="project" value="UniProtKB-UniRule"/>
</dbReference>
<comment type="similarity">
    <text evidence="2 5">Belongs to the pseudouridine synthase TruB family. Type 1 subfamily.</text>
</comment>
<evidence type="ECO:0000259" key="6">
    <source>
        <dbReference type="Pfam" id="PF01509"/>
    </source>
</evidence>
<feature type="active site" description="Nucleophile" evidence="5">
    <location>
        <position position="53"/>
    </location>
</feature>
<evidence type="ECO:0000313" key="8">
    <source>
        <dbReference type="Proteomes" id="UP000245370"/>
    </source>
</evidence>
<dbReference type="InterPro" id="IPR002501">
    <property type="entry name" value="PsdUridine_synth_N"/>
</dbReference>
<dbReference type="SUPFAM" id="SSF55120">
    <property type="entry name" value="Pseudouridine synthase"/>
    <property type="match status" value="1"/>
</dbReference>
<sequence length="239" mass="27241">MENKIYEFRKGEVLLVDKPLNWTSFDVVNKLRWKLSKKYGIKRFKVGHAGTLDPLATGLLIICTGKSTKLSQDLTSEDKTYTGTFLLGKTTPSYDLEEEFDQEFPVDHITEEKIKKAALEFTGAQKQRPPIFSAKKVNGKRAYESARKGEELVLRENDIFIHTFNITEIRFPEVDFEIKCSKGTYIRSIAHDFGKALNSGATLIALRRTQSGKLLIENAKSVEEWTEIIDANEMIDELN</sequence>
<dbReference type="GO" id="GO:0160148">
    <property type="term" value="F:tRNA pseudouridine(55) synthase activity"/>
    <property type="evidence" value="ECO:0007669"/>
    <property type="project" value="UniProtKB-EC"/>
</dbReference>
<dbReference type="Gene3D" id="3.30.2350.10">
    <property type="entry name" value="Pseudouridine synthase"/>
    <property type="match status" value="1"/>
</dbReference>
<dbReference type="InterPro" id="IPR020103">
    <property type="entry name" value="PsdUridine_synth_cat_dom_sf"/>
</dbReference>
<reference evidence="7 8" key="2">
    <citation type="submission" date="2018-05" db="EMBL/GenBank/DDBJ databases">
        <authorList>
            <person name="Lanie J.A."/>
            <person name="Ng W.-L."/>
            <person name="Kazmierczak K.M."/>
            <person name="Andrzejewski T.M."/>
            <person name="Davidsen T.M."/>
            <person name="Wayne K.J."/>
            <person name="Tettelin H."/>
            <person name="Glass J.I."/>
            <person name="Rusch D."/>
            <person name="Podicherti R."/>
            <person name="Tsui H.-C.T."/>
            <person name="Winkler M.E."/>
        </authorList>
    </citation>
    <scope>NUCLEOTIDE SEQUENCE [LARGE SCALE GENOMIC DNA]</scope>
    <source>
        <strain evidence="7 8">C305</strain>
    </source>
</reference>
<evidence type="ECO:0000256" key="2">
    <source>
        <dbReference type="ARBA" id="ARBA00005642"/>
    </source>
</evidence>
<name>A0A2U2XB23_9FLAO</name>
<keyword evidence="8" id="KW-1185">Reference proteome</keyword>
<dbReference type="PANTHER" id="PTHR13767">
    <property type="entry name" value="TRNA-PSEUDOURIDINE SYNTHASE"/>
    <property type="match status" value="1"/>
</dbReference>
<comment type="caution">
    <text evidence="7">The sequence shown here is derived from an EMBL/GenBank/DDBJ whole genome shotgun (WGS) entry which is preliminary data.</text>
</comment>
<organism evidence="7 8">
    <name type="scientific">Brumimicrobium oceani</name>
    <dbReference type="NCBI Taxonomy" id="2100725"/>
    <lineage>
        <taxon>Bacteria</taxon>
        <taxon>Pseudomonadati</taxon>
        <taxon>Bacteroidota</taxon>
        <taxon>Flavobacteriia</taxon>
        <taxon>Flavobacteriales</taxon>
        <taxon>Crocinitomicaceae</taxon>
        <taxon>Brumimicrobium</taxon>
    </lineage>
</organism>
<gene>
    <name evidence="5 7" type="primary">truB</name>
    <name evidence="7" type="ORF">DIT68_11355</name>
</gene>
<evidence type="ECO:0000256" key="1">
    <source>
        <dbReference type="ARBA" id="ARBA00000385"/>
    </source>
</evidence>
<evidence type="ECO:0000313" key="7">
    <source>
        <dbReference type="EMBL" id="PWH84963.1"/>
    </source>
</evidence>
<dbReference type="AlphaFoldDB" id="A0A2U2XB23"/>